<organism evidence="2 3">
    <name type="scientific">Blyttiomyces helicus</name>
    <dbReference type="NCBI Taxonomy" id="388810"/>
    <lineage>
        <taxon>Eukaryota</taxon>
        <taxon>Fungi</taxon>
        <taxon>Fungi incertae sedis</taxon>
        <taxon>Chytridiomycota</taxon>
        <taxon>Chytridiomycota incertae sedis</taxon>
        <taxon>Chytridiomycetes</taxon>
        <taxon>Chytridiomycetes incertae sedis</taxon>
        <taxon>Blyttiomyces</taxon>
    </lineage>
</organism>
<gene>
    <name evidence="2" type="ORF">BDK51DRAFT_32017</name>
</gene>
<reference evidence="3" key="1">
    <citation type="journal article" date="2018" name="Nat. Microbiol.">
        <title>Leveraging single-cell genomics to expand the fungal tree of life.</title>
        <authorList>
            <person name="Ahrendt S.R."/>
            <person name="Quandt C.A."/>
            <person name="Ciobanu D."/>
            <person name="Clum A."/>
            <person name="Salamov A."/>
            <person name="Andreopoulos B."/>
            <person name="Cheng J.F."/>
            <person name="Woyke T."/>
            <person name="Pelin A."/>
            <person name="Henrissat B."/>
            <person name="Reynolds N.K."/>
            <person name="Benny G.L."/>
            <person name="Smith M.E."/>
            <person name="James T.Y."/>
            <person name="Grigoriev I.V."/>
        </authorList>
    </citation>
    <scope>NUCLEOTIDE SEQUENCE [LARGE SCALE GENOMIC DNA]</scope>
</reference>
<name>A0A4V1ISP7_9FUNG</name>
<protein>
    <submittedName>
        <fullName evidence="2">Uncharacterized protein</fullName>
    </submittedName>
</protein>
<feature type="region of interest" description="Disordered" evidence="1">
    <location>
        <begin position="1"/>
        <end position="37"/>
    </location>
</feature>
<dbReference type="Proteomes" id="UP000269721">
    <property type="component" value="Unassembled WGS sequence"/>
</dbReference>
<dbReference type="EMBL" id="KZ993945">
    <property type="protein sequence ID" value="RKO94297.1"/>
    <property type="molecule type" value="Genomic_DNA"/>
</dbReference>
<keyword evidence="3" id="KW-1185">Reference proteome</keyword>
<proteinExistence type="predicted"/>
<evidence type="ECO:0000313" key="3">
    <source>
        <dbReference type="Proteomes" id="UP000269721"/>
    </source>
</evidence>
<feature type="compositionally biased region" description="Acidic residues" evidence="1">
    <location>
        <begin position="15"/>
        <end position="28"/>
    </location>
</feature>
<evidence type="ECO:0000256" key="1">
    <source>
        <dbReference type="SAM" id="MobiDB-lite"/>
    </source>
</evidence>
<sequence>MEPVKERSGGGRADPEDEERKEEEEEVDDRQISDAQAGHQGSKTARCWLFFEELFEKGCCVPMFIHCYCKWSPDRLLVREQNRYFNLSQAVRRILAVKCGTLQFCAFSHANFVLLELVLVYLPLLGWLGGQERYLHSHIGNKAVWEVFSWDVLKKPNKPRKGCKGAHRGSSHQVELSLSDPGLDLPWRAPCHRQLGIDWTHAQSTWQLRWVVSTSLQP</sequence>
<evidence type="ECO:0000313" key="2">
    <source>
        <dbReference type="EMBL" id="RKO94297.1"/>
    </source>
</evidence>
<accession>A0A4V1ISP7</accession>
<dbReference type="AlphaFoldDB" id="A0A4V1ISP7"/>